<sequence length="325" mass="36728">MKHTRALLIKFVMITVVLLVTLGFLYGVDFGDILTISLILTIAAYLIGDMVILPQFGNTAATIADFGLAYLGTWLVGAMIIEQPIRLGVASFITALIIAIGEAFYHRYLTKTVIHDQNKKDDLDLLRPSYQTEFAEETNPKINTENNKNREENTRYTTEFAQETKPKLNEKSMSKSKENNDFSTEFGEEFSSNYNAQTSSRANIHWYQTEADTEFGEDNYISKKTKSNTKKKSQSQSKNDQYQTELGMEFSEPTNSKSVTNEKVGQSPNVTNDPSYYLRGHDFQSGYNYVSVEDNQTNMVGETNETGKNETNARLDKNNHPENGT</sequence>
<evidence type="ECO:0000313" key="3">
    <source>
        <dbReference type="EMBL" id="MCU9595614.1"/>
    </source>
</evidence>
<organism evidence="3 4">
    <name type="scientific">Pallidibacillus thermolactis</name>
    <dbReference type="NCBI Taxonomy" id="251051"/>
    <lineage>
        <taxon>Bacteria</taxon>
        <taxon>Bacillati</taxon>
        <taxon>Bacillota</taxon>
        <taxon>Bacilli</taxon>
        <taxon>Bacillales</taxon>
        <taxon>Bacillaceae</taxon>
        <taxon>Pallidibacillus</taxon>
    </lineage>
</organism>
<dbReference type="EMBL" id="JAOUSE010000063">
    <property type="protein sequence ID" value="MCU9595614.1"/>
    <property type="molecule type" value="Genomic_DNA"/>
</dbReference>
<name>A0ABT2WIV4_9BACI</name>
<keyword evidence="2" id="KW-1133">Transmembrane helix</keyword>
<feature type="region of interest" description="Disordered" evidence="1">
    <location>
        <begin position="218"/>
        <end position="276"/>
    </location>
</feature>
<feature type="compositionally biased region" description="Basic and acidic residues" evidence="1">
    <location>
        <begin position="305"/>
        <end position="325"/>
    </location>
</feature>
<feature type="transmembrane region" description="Helical" evidence="2">
    <location>
        <begin position="33"/>
        <end position="53"/>
    </location>
</feature>
<feature type="compositionally biased region" description="Polar residues" evidence="1">
    <location>
        <begin position="294"/>
        <end position="304"/>
    </location>
</feature>
<dbReference type="Proteomes" id="UP001208656">
    <property type="component" value="Unassembled WGS sequence"/>
</dbReference>
<reference evidence="3 4" key="1">
    <citation type="submission" date="2022-10" db="EMBL/GenBank/DDBJ databases">
        <title>Description of Fervidibacillus gen. nov. in the family Fervidibacillaceae fam. nov. with two species, Fervidibacillus albus sp. nov., and Fervidibacillus halotolerans sp. nov., isolated from tidal flat sediments.</title>
        <authorList>
            <person name="Kwon K.K."/>
            <person name="Yang S.-H."/>
        </authorList>
    </citation>
    <scope>NUCLEOTIDE SEQUENCE [LARGE SCALE GENOMIC DNA]</scope>
    <source>
        <strain evidence="3 4">DSM 23332</strain>
    </source>
</reference>
<evidence type="ECO:0000313" key="4">
    <source>
        <dbReference type="Proteomes" id="UP001208656"/>
    </source>
</evidence>
<feature type="transmembrane region" description="Helical" evidence="2">
    <location>
        <begin position="7"/>
        <end position="27"/>
    </location>
</feature>
<keyword evidence="4" id="KW-1185">Reference proteome</keyword>
<accession>A0ABT2WIV4</accession>
<feature type="transmembrane region" description="Helical" evidence="2">
    <location>
        <begin position="87"/>
        <end position="105"/>
    </location>
</feature>
<protein>
    <submittedName>
        <fullName evidence="3">YndM family protein</fullName>
    </submittedName>
</protein>
<keyword evidence="2" id="KW-0812">Transmembrane</keyword>
<feature type="transmembrane region" description="Helical" evidence="2">
    <location>
        <begin position="60"/>
        <end position="81"/>
    </location>
</feature>
<gene>
    <name evidence="3" type="ORF">OEV82_14375</name>
</gene>
<comment type="caution">
    <text evidence="3">The sequence shown here is derived from an EMBL/GenBank/DDBJ whole genome shotgun (WGS) entry which is preliminary data.</text>
</comment>
<evidence type="ECO:0000256" key="2">
    <source>
        <dbReference type="SAM" id="Phobius"/>
    </source>
</evidence>
<proteinExistence type="predicted"/>
<feature type="compositionally biased region" description="Basic and acidic residues" evidence="1">
    <location>
        <begin position="162"/>
        <end position="180"/>
    </location>
</feature>
<feature type="compositionally biased region" description="Basic residues" evidence="1">
    <location>
        <begin position="223"/>
        <end position="233"/>
    </location>
</feature>
<feature type="region of interest" description="Disordered" evidence="1">
    <location>
        <begin position="159"/>
        <end position="184"/>
    </location>
</feature>
<dbReference type="InterPro" id="IPR019649">
    <property type="entry name" value="DUF2512"/>
</dbReference>
<dbReference type="RefSeq" id="WP_263062250.1">
    <property type="nucleotide sequence ID" value="NZ_JAOUSE010000063.1"/>
</dbReference>
<keyword evidence="2" id="KW-0472">Membrane</keyword>
<feature type="region of interest" description="Disordered" evidence="1">
    <location>
        <begin position="294"/>
        <end position="325"/>
    </location>
</feature>
<feature type="compositionally biased region" description="Polar residues" evidence="1">
    <location>
        <begin position="252"/>
        <end position="274"/>
    </location>
</feature>
<evidence type="ECO:0000256" key="1">
    <source>
        <dbReference type="SAM" id="MobiDB-lite"/>
    </source>
</evidence>
<dbReference type="Pfam" id="PF10710">
    <property type="entry name" value="DUF2512"/>
    <property type="match status" value="1"/>
</dbReference>